<accession>A0A4C1YYZ4</accession>
<sequence length="93" mass="9983">MQMARPGRPAPSPARAVPSRLLTRREIVLSTKSISLRRRPRTMTTVFKHKTSSGADRPAAKAPAGGGRRARGGRREAAAALVITCSKTNATYN</sequence>
<gene>
    <name evidence="2" type="ORF">EVAR_102420_1</name>
</gene>
<keyword evidence="3" id="KW-1185">Reference proteome</keyword>
<feature type="region of interest" description="Disordered" evidence="1">
    <location>
        <begin position="47"/>
        <end position="73"/>
    </location>
</feature>
<proteinExistence type="predicted"/>
<evidence type="ECO:0000256" key="1">
    <source>
        <dbReference type="SAM" id="MobiDB-lite"/>
    </source>
</evidence>
<protein>
    <submittedName>
        <fullName evidence="2">Uncharacterized protein</fullName>
    </submittedName>
</protein>
<organism evidence="2 3">
    <name type="scientific">Eumeta variegata</name>
    <name type="common">Bagworm moth</name>
    <name type="synonym">Eumeta japonica</name>
    <dbReference type="NCBI Taxonomy" id="151549"/>
    <lineage>
        <taxon>Eukaryota</taxon>
        <taxon>Metazoa</taxon>
        <taxon>Ecdysozoa</taxon>
        <taxon>Arthropoda</taxon>
        <taxon>Hexapoda</taxon>
        <taxon>Insecta</taxon>
        <taxon>Pterygota</taxon>
        <taxon>Neoptera</taxon>
        <taxon>Endopterygota</taxon>
        <taxon>Lepidoptera</taxon>
        <taxon>Glossata</taxon>
        <taxon>Ditrysia</taxon>
        <taxon>Tineoidea</taxon>
        <taxon>Psychidae</taxon>
        <taxon>Oiketicinae</taxon>
        <taxon>Eumeta</taxon>
    </lineage>
</organism>
<dbReference type="Proteomes" id="UP000299102">
    <property type="component" value="Unassembled WGS sequence"/>
</dbReference>
<reference evidence="2 3" key="1">
    <citation type="journal article" date="2019" name="Commun. Biol.">
        <title>The bagworm genome reveals a unique fibroin gene that provides high tensile strength.</title>
        <authorList>
            <person name="Kono N."/>
            <person name="Nakamura H."/>
            <person name="Ohtoshi R."/>
            <person name="Tomita M."/>
            <person name="Numata K."/>
            <person name="Arakawa K."/>
        </authorList>
    </citation>
    <scope>NUCLEOTIDE SEQUENCE [LARGE SCALE GENOMIC DNA]</scope>
</reference>
<dbReference type="AlphaFoldDB" id="A0A4C1YYZ4"/>
<name>A0A4C1YYZ4_EUMVA</name>
<dbReference type="EMBL" id="BGZK01001465">
    <property type="protein sequence ID" value="GBP80490.1"/>
    <property type="molecule type" value="Genomic_DNA"/>
</dbReference>
<feature type="compositionally biased region" description="Low complexity" evidence="1">
    <location>
        <begin position="54"/>
        <end position="63"/>
    </location>
</feature>
<evidence type="ECO:0000313" key="3">
    <source>
        <dbReference type="Proteomes" id="UP000299102"/>
    </source>
</evidence>
<evidence type="ECO:0000313" key="2">
    <source>
        <dbReference type="EMBL" id="GBP80490.1"/>
    </source>
</evidence>
<comment type="caution">
    <text evidence="2">The sequence shown here is derived from an EMBL/GenBank/DDBJ whole genome shotgun (WGS) entry which is preliminary data.</text>
</comment>